<dbReference type="Pfam" id="PF01976">
    <property type="entry name" value="DUF116"/>
    <property type="match status" value="1"/>
</dbReference>
<gene>
    <name evidence="1" type="ORF">IAA47_03045</name>
</gene>
<dbReference type="PANTHER" id="PTHR43801:SF1">
    <property type="entry name" value="POLYPRENYL SYNTHETASE"/>
    <property type="match status" value="1"/>
</dbReference>
<organism evidence="1 2">
    <name type="scientific">Candidatus Fusobacterium pullicola</name>
    <dbReference type="NCBI Taxonomy" id="2838601"/>
    <lineage>
        <taxon>Bacteria</taxon>
        <taxon>Fusobacteriati</taxon>
        <taxon>Fusobacteriota</taxon>
        <taxon>Fusobacteriia</taxon>
        <taxon>Fusobacteriales</taxon>
        <taxon>Fusobacteriaceae</taxon>
        <taxon>Fusobacterium</taxon>
    </lineage>
</organism>
<dbReference type="Proteomes" id="UP000724657">
    <property type="component" value="Unassembled WGS sequence"/>
</dbReference>
<protein>
    <submittedName>
        <fullName evidence="1">DUF116 domain-containing protein</fullName>
    </submittedName>
</protein>
<name>A0A9E2KX02_9FUSO</name>
<dbReference type="PIRSF" id="PIRSF006594">
    <property type="entry name" value="UCP006594"/>
    <property type="match status" value="1"/>
</dbReference>
<dbReference type="InterPro" id="IPR002829">
    <property type="entry name" value="DUF116"/>
</dbReference>
<reference evidence="1" key="1">
    <citation type="journal article" date="2021" name="PeerJ">
        <title>Extensive microbial diversity within the chicken gut microbiome revealed by metagenomics and culture.</title>
        <authorList>
            <person name="Gilroy R."/>
            <person name="Ravi A."/>
            <person name="Getino M."/>
            <person name="Pursley I."/>
            <person name="Horton D.L."/>
            <person name="Alikhan N.F."/>
            <person name="Baker D."/>
            <person name="Gharbi K."/>
            <person name="Hall N."/>
            <person name="Watson M."/>
            <person name="Adriaenssens E.M."/>
            <person name="Foster-Nyarko E."/>
            <person name="Jarju S."/>
            <person name="Secka A."/>
            <person name="Antonio M."/>
            <person name="Oren A."/>
            <person name="Chaudhuri R.R."/>
            <person name="La Ragione R."/>
            <person name="Hildebrand F."/>
            <person name="Pallen M.J."/>
        </authorList>
    </citation>
    <scope>NUCLEOTIDE SEQUENCE</scope>
    <source>
        <strain evidence="1">A6-441</strain>
    </source>
</reference>
<evidence type="ECO:0000313" key="2">
    <source>
        <dbReference type="Proteomes" id="UP000724657"/>
    </source>
</evidence>
<evidence type="ECO:0000313" key="1">
    <source>
        <dbReference type="EMBL" id="MBU3841951.1"/>
    </source>
</evidence>
<dbReference type="PANTHER" id="PTHR43801">
    <property type="entry name" value="NUCLEOTIDE-BINDING PROTEIN-RELATED"/>
    <property type="match status" value="1"/>
</dbReference>
<sequence>MRGNFLTKLTYEMYYLMFAISERRKKQKEINNIANKFLKYNNERVLKSIEKKKINKVLILLPHCLQRYVCPLKVTSSIENCKKCGQCVIGDFLNIKSEFPVEVKIATGGTLARKHIKDTRPDLVMAVACKRDLVSGIHDAYPVNVYGIFNEIPNEPCIDTTVSIEKVREFLNKIFVD</sequence>
<accession>A0A9E2KX02</accession>
<dbReference type="AlphaFoldDB" id="A0A9E2KX02"/>
<dbReference type="EMBL" id="JAHLFN010000024">
    <property type="protein sequence ID" value="MBU3841951.1"/>
    <property type="molecule type" value="Genomic_DNA"/>
</dbReference>
<reference evidence="1" key="2">
    <citation type="submission" date="2021-04" db="EMBL/GenBank/DDBJ databases">
        <authorList>
            <person name="Gilroy R."/>
        </authorList>
    </citation>
    <scope>NUCLEOTIDE SEQUENCE</scope>
    <source>
        <strain evidence="1">A6-441</strain>
    </source>
</reference>
<comment type="caution">
    <text evidence="1">The sequence shown here is derived from an EMBL/GenBank/DDBJ whole genome shotgun (WGS) entry which is preliminary data.</text>
</comment>
<proteinExistence type="predicted"/>